<dbReference type="Proteomes" id="UP001214017">
    <property type="component" value="Unassembled WGS sequence"/>
</dbReference>
<gene>
    <name evidence="3" type="ORF">DWX70_03035</name>
    <name evidence="2" type="ORF">DYI28_19030</name>
    <name evidence="1" type="ORF">PO240_12040</name>
</gene>
<reference evidence="3 4" key="3">
    <citation type="submission" date="2018-08" db="EMBL/GenBank/DDBJ databases">
        <title>A genome reference for cultivated species of the human gut microbiota.</title>
        <authorList>
            <person name="Zou Y."/>
            <person name="Xue W."/>
            <person name="Luo G."/>
        </authorList>
    </citation>
    <scope>NUCLEOTIDE SEQUENCE [LARGE SCALE GENOMIC DNA]</scope>
    <source>
        <strain evidence="3 4">AF20-9LB</strain>
    </source>
</reference>
<reference evidence="1" key="5">
    <citation type="submission" date="2022-10" db="EMBL/GenBank/DDBJ databases">
        <title>Human gut microbiome strain richness.</title>
        <authorList>
            <person name="Chen-Liaw A."/>
        </authorList>
    </citation>
    <scope>NUCLEOTIDE SEQUENCE</scope>
    <source>
        <strain evidence="1">F7_m1001271B151109d0_201107</strain>
    </source>
</reference>
<dbReference type="EMBL" id="QRVZ01000002">
    <property type="protein sequence ID" value="RGS87446.1"/>
    <property type="molecule type" value="Genomic_DNA"/>
</dbReference>
<reference evidence="2" key="4">
    <citation type="submission" date="2019-07" db="EMBL/GenBank/DDBJ databases">
        <authorList>
            <person name="Ross B.D."/>
            <person name="Verster A.J."/>
            <person name="Radey M.C."/>
            <person name="Schmidtke D.T."/>
            <person name="Pope C.E."/>
            <person name="Hoffman L.R."/>
            <person name="Hajjar A."/>
            <person name="Peterson S.B."/>
            <person name="Borenstein E."/>
            <person name="Mougous J.D."/>
        </authorList>
    </citation>
    <scope>NUCLEOTIDE SEQUENCE</scope>
    <source>
        <strain evidence="2">3725 D1 iv</strain>
    </source>
</reference>
<evidence type="ECO:0000313" key="5">
    <source>
        <dbReference type="Proteomes" id="UP000318823"/>
    </source>
</evidence>
<reference evidence="2" key="2">
    <citation type="journal article" date="2018" name="Nature">
        <title>Human gut bacteria contain acquired interbacterial defence systems.</title>
        <authorList>
            <person name="Ross B.D."/>
            <person name="Verster A.J."/>
            <person name="Radey M.C."/>
            <person name="Schmidtke D.T."/>
            <person name="Pope C.E."/>
            <person name="Hoffman L.R."/>
            <person name="Hajjar A."/>
            <person name="Peterson S.B."/>
            <person name="Borenstein E."/>
            <person name="Mougous J."/>
        </authorList>
    </citation>
    <scope>NUCLEOTIDE SEQUENCE</scope>
    <source>
        <strain evidence="2">3725 D1 iv</strain>
    </source>
</reference>
<evidence type="ECO:0000313" key="1">
    <source>
        <dbReference type="EMBL" id="MDC2408605.1"/>
    </source>
</evidence>
<reference evidence="5" key="1">
    <citation type="journal article" date="2018" name="J. Anim. Genet.">
        <title>Acquired interbacterial defense systems protect against interspecies antagonism in the human gut microbiome.</title>
        <authorList>
            <person name="Ross B.D."/>
            <person name="Verster A.J."/>
            <person name="Radey M.C."/>
            <person name="Schmidtke D.T."/>
            <person name="Pope C.E."/>
            <person name="Hoffman L.R."/>
            <person name="Hajjar A."/>
            <person name="Peterson S.B."/>
            <person name="Borenstein E."/>
            <person name="Mougous J."/>
        </authorList>
    </citation>
    <scope>NUCLEOTIDE SEQUENCE [LARGE SCALE GENOMIC DNA]</scope>
    <source>
        <strain evidence="5">3725 D1 iv</strain>
    </source>
</reference>
<accession>A0A395W2V2</accession>
<organism evidence="3 4">
    <name type="scientific">Bacteroides ovatus</name>
    <dbReference type="NCBI Taxonomy" id="28116"/>
    <lineage>
        <taxon>Bacteria</taxon>
        <taxon>Pseudomonadati</taxon>
        <taxon>Bacteroidota</taxon>
        <taxon>Bacteroidia</taxon>
        <taxon>Bacteroidales</taxon>
        <taxon>Bacteroidaceae</taxon>
        <taxon>Bacteroides</taxon>
    </lineage>
</organism>
<proteinExistence type="predicted"/>
<evidence type="ECO:0000313" key="3">
    <source>
        <dbReference type="EMBL" id="RGS87446.1"/>
    </source>
</evidence>
<evidence type="ECO:0000313" key="2">
    <source>
        <dbReference type="EMBL" id="QDM10617.1"/>
    </source>
</evidence>
<dbReference type="RefSeq" id="WP_004322958.1">
    <property type="nucleotide sequence ID" value="NZ_BAABYJ010000001.1"/>
</dbReference>
<name>A0A395W2V2_BACOV</name>
<dbReference type="AlphaFoldDB" id="A0A395W2V2"/>
<sequence>MDTLKLHSHFENLLYVGRSVLTNTSSRIQRLFFKKEMCIYEYLFKEEASKGIEIVVDNAVLVCVLENDICNKSILYLNDSTNVTSYINYCNSTFEYDKLRDRWIMPDGYLTLFIPNDDFEKRFAFVQTLV</sequence>
<dbReference type="EMBL" id="CP041395">
    <property type="protein sequence ID" value="QDM10617.1"/>
    <property type="molecule type" value="Genomic_DNA"/>
</dbReference>
<dbReference type="Proteomes" id="UP000266492">
    <property type="component" value="Unassembled WGS sequence"/>
</dbReference>
<evidence type="ECO:0000313" key="4">
    <source>
        <dbReference type="Proteomes" id="UP000266492"/>
    </source>
</evidence>
<dbReference type="EMBL" id="JAQNWR010000007">
    <property type="protein sequence ID" value="MDC2408605.1"/>
    <property type="molecule type" value="Genomic_DNA"/>
</dbReference>
<protein>
    <submittedName>
        <fullName evidence="3">Uncharacterized protein</fullName>
    </submittedName>
</protein>
<dbReference type="Proteomes" id="UP000318823">
    <property type="component" value="Chromosome"/>
</dbReference>